<protein>
    <submittedName>
        <fullName evidence="1">Uncharacterized protein</fullName>
    </submittedName>
</protein>
<sequence length="108" mass="11685">MPRAVNVKTFCNNHSVDTKCCSKVGVWASSENVSALRQPPLPALPGAIAGLGTLVIATPPRPEPAYESMSISLRQQRSTVPRLAMEIGPLIFRFAKERVLAGWKNLDG</sequence>
<keyword evidence="2" id="KW-1185">Reference proteome</keyword>
<dbReference type="EMBL" id="CM055749">
    <property type="protein sequence ID" value="KAJ7994653.1"/>
    <property type="molecule type" value="Genomic_DNA"/>
</dbReference>
<proteinExistence type="predicted"/>
<evidence type="ECO:0000313" key="2">
    <source>
        <dbReference type="Proteomes" id="UP001157502"/>
    </source>
</evidence>
<dbReference type="Proteomes" id="UP001157502">
    <property type="component" value="Chromosome 22"/>
</dbReference>
<name>A0ACC2FTK7_DALPE</name>
<comment type="caution">
    <text evidence="1">The sequence shown here is derived from an EMBL/GenBank/DDBJ whole genome shotgun (WGS) entry which is preliminary data.</text>
</comment>
<reference evidence="1" key="1">
    <citation type="submission" date="2021-05" db="EMBL/GenBank/DDBJ databases">
        <authorList>
            <person name="Pan Q."/>
            <person name="Jouanno E."/>
            <person name="Zahm M."/>
            <person name="Klopp C."/>
            <person name="Cabau C."/>
            <person name="Louis A."/>
            <person name="Berthelot C."/>
            <person name="Parey E."/>
            <person name="Roest Crollius H."/>
            <person name="Montfort J."/>
            <person name="Robinson-Rechavi M."/>
            <person name="Bouchez O."/>
            <person name="Lampietro C."/>
            <person name="Lopez Roques C."/>
            <person name="Donnadieu C."/>
            <person name="Postlethwait J."/>
            <person name="Bobe J."/>
            <person name="Dillon D."/>
            <person name="Chandos A."/>
            <person name="von Hippel F."/>
            <person name="Guiguen Y."/>
        </authorList>
    </citation>
    <scope>NUCLEOTIDE SEQUENCE</scope>
    <source>
        <strain evidence="1">YG-Jan2019</strain>
    </source>
</reference>
<accession>A0ACC2FTK7</accession>
<gene>
    <name evidence="1" type="ORF">DPEC_G00251710</name>
</gene>
<organism evidence="1 2">
    <name type="scientific">Dallia pectoralis</name>
    <name type="common">Alaska blackfish</name>
    <dbReference type="NCBI Taxonomy" id="75939"/>
    <lineage>
        <taxon>Eukaryota</taxon>
        <taxon>Metazoa</taxon>
        <taxon>Chordata</taxon>
        <taxon>Craniata</taxon>
        <taxon>Vertebrata</taxon>
        <taxon>Euteleostomi</taxon>
        <taxon>Actinopterygii</taxon>
        <taxon>Neopterygii</taxon>
        <taxon>Teleostei</taxon>
        <taxon>Protacanthopterygii</taxon>
        <taxon>Esociformes</taxon>
        <taxon>Umbridae</taxon>
        <taxon>Dallia</taxon>
    </lineage>
</organism>
<evidence type="ECO:0000313" key="1">
    <source>
        <dbReference type="EMBL" id="KAJ7994653.1"/>
    </source>
</evidence>